<comment type="caution">
    <text evidence="4">The sequence shown here is derived from an EMBL/GenBank/DDBJ whole genome shotgun (WGS) entry which is preliminary data.</text>
</comment>
<feature type="non-terminal residue" evidence="4">
    <location>
        <position position="1"/>
    </location>
</feature>
<protein>
    <submittedName>
        <fullName evidence="4">Excinuclease ABC subunit A</fullName>
    </submittedName>
</protein>
<organism evidence="4">
    <name type="scientific">mine drainage metagenome</name>
    <dbReference type="NCBI Taxonomy" id="410659"/>
    <lineage>
        <taxon>unclassified sequences</taxon>
        <taxon>metagenomes</taxon>
        <taxon>ecological metagenomes</taxon>
    </lineage>
</organism>
<dbReference type="Gene3D" id="1.10.8.280">
    <property type="entry name" value="ABC transporter ATPase domain-like"/>
    <property type="match status" value="1"/>
</dbReference>
<keyword evidence="2" id="KW-0862">Zinc</keyword>
<evidence type="ECO:0000256" key="2">
    <source>
        <dbReference type="ARBA" id="ARBA00022833"/>
    </source>
</evidence>
<evidence type="ECO:0000313" key="4">
    <source>
        <dbReference type="EMBL" id="EQD67406.1"/>
    </source>
</evidence>
<reference evidence="4" key="2">
    <citation type="journal article" date="2014" name="ISME J.">
        <title>Microbial stratification in low pH oxic and suboxic macroscopic growths along an acid mine drainage.</title>
        <authorList>
            <person name="Mendez-Garcia C."/>
            <person name="Mesa V."/>
            <person name="Sprenger R.R."/>
            <person name="Richter M."/>
            <person name="Diez M.S."/>
            <person name="Solano J."/>
            <person name="Bargiela R."/>
            <person name="Golyshina O.V."/>
            <person name="Manteca A."/>
            <person name="Ramos J.L."/>
            <person name="Gallego J.R."/>
            <person name="Llorente I."/>
            <person name="Martins Dos Santos V.A."/>
            <person name="Jensen O.N."/>
            <person name="Pelaez A.I."/>
            <person name="Sanchez J."/>
            <person name="Ferrer M."/>
        </authorList>
    </citation>
    <scope>NUCLEOTIDE SEQUENCE</scope>
</reference>
<keyword evidence="1" id="KW-0479">Metal-binding</keyword>
<accession>T1B3G1</accession>
<name>T1B3G1_9ZZZZ</name>
<proteinExistence type="predicted"/>
<dbReference type="GO" id="GO:0046872">
    <property type="term" value="F:metal ion binding"/>
    <property type="evidence" value="ECO:0007669"/>
    <property type="project" value="UniProtKB-KW"/>
</dbReference>
<reference evidence="4" key="1">
    <citation type="submission" date="2013-08" db="EMBL/GenBank/DDBJ databases">
        <authorList>
            <person name="Mendez C."/>
            <person name="Richter M."/>
            <person name="Ferrer M."/>
            <person name="Sanchez J."/>
        </authorList>
    </citation>
    <scope>NUCLEOTIDE SEQUENCE</scope>
</reference>
<dbReference type="EMBL" id="AUZY01003774">
    <property type="protein sequence ID" value="EQD67406.1"/>
    <property type="molecule type" value="Genomic_DNA"/>
</dbReference>
<sequence length="67" mass="7632">AVRGWDRRNPHYFQMIQSLGKHYGFDVETPWPELPPGAREAVLHGSGEEEIAFRDLAQGGRGVTRKR</sequence>
<evidence type="ECO:0000256" key="1">
    <source>
        <dbReference type="ARBA" id="ARBA00022723"/>
    </source>
</evidence>
<evidence type="ECO:0000259" key="3">
    <source>
        <dbReference type="Pfam" id="PF17755"/>
    </source>
</evidence>
<dbReference type="AlphaFoldDB" id="T1B3G1"/>
<feature type="non-terminal residue" evidence="4">
    <location>
        <position position="67"/>
    </location>
</feature>
<dbReference type="InterPro" id="IPR041552">
    <property type="entry name" value="UvrA_DNA-bd"/>
</dbReference>
<feature type="domain" description="UvrA DNA-binding" evidence="3">
    <location>
        <begin position="1"/>
        <end position="62"/>
    </location>
</feature>
<dbReference type="Pfam" id="PF17755">
    <property type="entry name" value="UvrA_DNA-bind"/>
    <property type="match status" value="1"/>
</dbReference>
<gene>
    <name evidence="4" type="ORF">B1B_05944</name>
</gene>